<protein>
    <recommendedName>
        <fullName evidence="1">DNA-directed DNA polymerase</fullName>
        <ecNumber evidence="1">2.7.7.7</ecNumber>
    </recommendedName>
</protein>
<dbReference type="AlphaFoldDB" id="A0A0H5QLP7"/>
<reference evidence="5" key="1">
    <citation type="submission" date="2015-04" db="EMBL/GenBank/DDBJ databases">
        <title>The genome sequence of the plant pathogenic Rhizarian Plasmodiophora brassicae reveals insights in its biotrophic life cycle and the origin of chitin synthesis.</title>
        <authorList>
            <person name="Schwelm A."/>
            <person name="Fogelqvist J."/>
            <person name="Knaust A."/>
            <person name="Julke S."/>
            <person name="Lilja T."/>
            <person name="Dhandapani V."/>
            <person name="Bonilla-Rosso G."/>
            <person name="Karlsson M."/>
            <person name="Shevchenko A."/>
            <person name="Choi S.R."/>
            <person name="Kim H.G."/>
            <person name="Park J.Y."/>
            <person name="Lim Y.P."/>
            <person name="Ludwig-Muller J."/>
            <person name="Dixelius C."/>
        </authorList>
    </citation>
    <scope>NUCLEOTIDE SEQUENCE</scope>
    <source>
        <tissue evidence="5">Potato root galls</tissue>
    </source>
</reference>
<proteinExistence type="predicted"/>
<dbReference type="PANTHER" id="PTHR45861:SF1">
    <property type="entry name" value="DNA POLYMERASE ALPHA CATALYTIC SUBUNIT"/>
    <property type="match status" value="1"/>
</dbReference>
<dbReference type="GO" id="GO:0003697">
    <property type="term" value="F:single-stranded DNA binding"/>
    <property type="evidence" value="ECO:0007669"/>
    <property type="project" value="TreeGrafter"/>
</dbReference>
<name>A0A0H5QLP7_9EUKA</name>
<evidence type="ECO:0000313" key="5">
    <source>
        <dbReference type="EMBL" id="CRZ02928.1"/>
    </source>
</evidence>
<evidence type="ECO:0000256" key="1">
    <source>
        <dbReference type="ARBA" id="ARBA00012417"/>
    </source>
</evidence>
<dbReference type="EMBL" id="HACM01002486">
    <property type="protein sequence ID" value="CRZ02928.1"/>
    <property type="molecule type" value="Transcribed_RNA"/>
</dbReference>
<evidence type="ECO:0000256" key="3">
    <source>
        <dbReference type="ARBA" id="ARBA00022695"/>
    </source>
</evidence>
<dbReference type="EC" id="2.7.7.7" evidence="1"/>
<dbReference type="GO" id="GO:0006272">
    <property type="term" value="P:leading strand elongation"/>
    <property type="evidence" value="ECO:0007669"/>
    <property type="project" value="TreeGrafter"/>
</dbReference>
<keyword evidence="3" id="KW-0548">Nucleotidyltransferase</keyword>
<organism evidence="5">
    <name type="scientific">Spongospora subterranea</name>
    <dbReference type="NCBI Taxonomy" id="70186"/>
    <lineage>
        <taxon>Eukaryota</taxon>
        <taxon>Sar</taxon>
        <taxon>Rhizaria</taxon>
        <taxon>Endomyxa</taxon>
        <taxon>Phytomyxea</taxon>
        <taxon>Plasmodiophorida</taxon>
        <taxon>Plasmodiophoridae</taxon>
        <taxon>Spongospora</taxon>
    </lineage>
</organism>
<keyword evidence="2" id="KW-0808">Transferase</keyword>
<accession>A0A0H5QLP7</accession>
<dbReference type="GO" id="GO:0003688">
    <property type="term" value="F:DNA replication origin binding"/>
    <property type="evidence" value="ECO:0007669"/>
    <property type="project" value="TreeGrafter"/>
</dbReference>
<dbReference type="GO" id="GO:0003682">
    <property type="term" value="F:chromatin binding"/>
    <property type="evidence" value="ECO:0007669"/>
    <property type="project" value="TreeGrafter"/>
</dbReference>
<dbReference type="PANTHER" id="PTHR45861">
    <property type="entry name" value="DNA POLYMERASE ALPHA CATALYTIC SUBUNIT"/>
    <property type="match status" value="1"/>
</dbReference>
<dbReference type="Gene3D" id="1.10.132.60">
    <property type="entry name" value="DNA polymerase family B, C-terminal domain"/>
    <property type="match status" value="1"/>
</dbReference>
<sequence length="122" mass="13521">MVLNAAGIAREIVGCAVVYRLSQIVPPVLRLCAHIEGTDASRLADCLGLDGSKFHNSDDSGQRWVNRSCSNLLFRYVISTMTRHSNLWKGWLFVAQNALPALNLKEFSICKGAPEQIFRTVT</sequence>
<evidence type="ECO:0000256" key="2">
    <source>
        <dbReference type="ARBA" id="ARBA00022679"/>
    </source>
</evidence>
<keyword evidence="4" id="KW-0239">DNA-directed DNA polymerase</keyword>
<dbReference type="GO" id="GO:0005658">
    <property type="term" value="C:alpha DNA polymerase:primase complex"/>
    <property type="evidence" value="ECO:0007669"/>
    <property type="project" value="TreeGrafter"/>
</dbReference>
<dbReference type="GO" id="GO:1902975">
    <property type="term" value="P:mitotic DNA replication initiation"/>
    <property type="evidence" value="ECO:0007669"/>
    <property type="project" value="TreeGrafter"/>
</dbReference>
<dbReference type="GO" id="GO:0003887">
    <property type="term" value="F:DNA-directed DNA polymerase activity"/>
    <property type="evidence" value="ECO:0007669"/>
    <property type="project" value="UniProtKB-KW"/>
</dbReference>
<dbReference type="InterPro" id="IPR042087">
    <property type="entry name" value="DNA_pol_B_thumb"/>
</dbReference>
<dbReference type="GO" id="GO:0006273">
    <property type="term" value="P:lagging strand elongation"/>
    <property type="evidence" value="ECO:0007669"/>
    <property type="project" value="TreeGrafter"/>
</dbReference>
<evidence type="ECO:0000256" key="4">
    <source>
        <dbReference type="ARBA" id="ARBA00022932"/>
    </source>
</evidence>